<feature type="chain" id="PRO_5016769376" evidence="2">
    <location>
        <begin position="26"/>
        <end position="82"/>
    </location>
</feature>
<name>A0A370L1V6_9HYPH</name>
<protein>
    <submittedName>
        <fullName evidence="3">Uncharacterized protein</fullName>
    </submittedName>
</protein>
<evidence type="ECO:0000313" key="3">
    <source>
        <dbReference type="EMBL" id="RDJ22098.1"/>
    </source>
</evidence>
<evidence type="ECO:0000313" key="4">
    <source>
        <dbReference type="Proteomes" id="UP000255207"/>
    </source>
</evidence>
<dbReference type="Proteomes" id="UP000255207">
    <property type="component" value="Unassembled WGS sequence"/>
</dbReference>
<keyword evidence="2" id="KW-0732">Signal</keyword>
<feature type="non-terminal residue" evidence="3">
    <location>
        <position position="82"/>
    </location>
</feature>
<gene>
    <name evidence="3" type="ORF">DWE98_19545</name>
</gene>
<dbReference type="AlphaFoldDB" id="A0A370L1V6"/>
<evidence type="ECO:0000256" key="1">
    <source>
        <dbReference type="SAM" id="MobiDB-lite"/>
    </source>
</evidence>
<sequence length="82" mass="8397">MTRTKSWLLLGTILPALTLAQSGRAQEPGQGPIRIAQAPAPSDDQPDGRRRPPGQQRGPGDARPAPGGPPPGAPPALSPIPI</sequence>
<reference evidence="4" key="1">
    <citation type="submission" date="2018-07" db="EMBL/GenBank/DDBJ databases">
        <authorList>
            <person name="Safronova V.I."/>
            <person name="Chirak E.R."/>
            <person name="Sazanova A.L."/>
        </authorList>
    </citation>
    <scope>NUCLEOTIDE SEQUENCE [LARGE SCALE GENOMIC DNA]</scope>
    <source>
        <strain evidence="4">RCAM04685</strain>
    </source>
</reference>
<evidence type="ECO:0000256" key="2">
    <source>
        <dbReference type="SAM" id="SignalP"/>
    </source>
</evidence>
<feature type="compositionally biased region" description="Pro residues" evidence="1">
    <location>
        <begin position="66"/>
        <end position="82"/>
    </location>
</feature>
<keyword evidence="4" id="KW-1185">Reference proteome</keyword>
<accession>A0A370L1V6</accession>
<feature type="compositionally biased region" description="Low complexity" evidence="1">
    <location>
        <begin position="53"/>
        <end position="65"/>
    </location>
</feature>
<organism evidence="3 4">
    <name type="scientific">Bosea caraganae</name>
    <dbReference type="NCBI Taxonomy" id="2763117"/>
    <lineage>
        <taxon>Bacteria</taxon>
        <taxon>Pseudomonadati</taxon>
        <taxon>Pseudomonadota</taxon>
        <taxon>Alphaproteobacteria</taxon>
        <taxon>Hyphomicrobiales</taxon>
        <taxon>Boseaceae</taxon>
        <taxon>Bosea</taxon>
    </lineage>
</organism>
<proteinExistence type="predicted"/>
<feature type="signal peptide" evidence="2">
    <location>
        <begin position="1"/>
        <end position="25"/>
    </location>
</feature>
<dbReference type="EMBL" id="QQTP01000011">
    <property type="protein sequence ID" value="RDJ22098.1"/>
    <property type="molecule type" value="Genomic_DNA"/>
</dbReference>
<comment type="caution">
    <text evidence="3">The sequence shown here is derived from an EMBL/GenBank/DDBJ whole genome shotgun (WGS) entry which is preliminary data.</text>
</comment>
<feature type="region of interest" description="Disordered" evidence="1">
    <location>
        <begin position="22"/>
        <end position="82"/>
    </location>
</feature>